<evidence type="ECO:0000313" key="2">
    <source>
        <dbReference type="Proteomes" id="UP000190774"/>
    </source>
</evidence>
<keyword evidence="2" id="KW-1185">Reference proteome</keyword>
<dbReference type="EMBL" id="FUYE01000012">
    <property type="protein sequence ID" value="SKB01713.1"/>
    <property type="molecule type" value="Genomic_DNA"/>
</dbReference>
<dbReference type="AlphaFoldDB" id="A0A1T4YJ45"/>
<evidence type="ECO:0000313" key="1">
    <source>
        <dbReference type="EMBL" id="SKB01713.1"/>
    </source>
</evidence>
<name>A0A1T4YJ45_9BACT</name>
<organism evidence="1 2">
    <name type="scientific">Prosthecobacter debontii</name>
    <dbReference type="NCBI Taxonomy" id="48467"/>
    <lineage>
        <taxon>Bacteria</taxon>
        <taxon>Pseudomonadati</taxon>
        <taxon>Verrucomicrobiota</taxon>
        <taxon>Verrucomicrobiia</taxon>
        <taxon>Verrucomicrobiales</taxon>
        <taxon>Verrucomicrobiaceae</taxon>
        <taxon>Prosthecobacter</taxon>
    </lineage>
</organism>
<sequence length="105" mass="12065">MCAWLITRTKTAFKLRLNARLFGYQHPVNIIEQRMPHDTASQAVLDECDQRGFEIFVAWHGLATVFYITAKKRGELYAMQMMRGKVSDELTLSPAGSPDTGFRRR</sequence>
<accession>A0A1T4YJ45</accession>
<reference evidence="2" key="1">
    <citation type="submission" date="2017-02" db="EMBL/GenBank/DDBJ databases">
        <authorList>
            <person name="Varghese N."/>
            <person name="Submissions S."/>
        </authorList>
    </citation>
    <scope>NUCLEOTIDE SEQUENCE [LARGE SCALE GENOMIC DNA]</scope>
    <source>
        <strain evidence="2">ATCC 700200</strain>
    </source>
</reference>
<proteinExistence type="predicted"/>
<gene>
    <name evidence="1" type="ORF">SAMN02745166_03441</name>
</gene>
<protein>
    <submittedName>
        <fullName evidence="1">Uncharacterized protein</fullName>
    </submittedName>
</protein>
<dbReference type="Proteomes" id="UP000190774">
    <property type="component" value="Unassembled WGS sequence"/>
</dbReference>